<protein>
    <submittedName>
        <fullName evidence="2">Uncharacterized protein</fullName>
    </submittedName>
</protein>
<keyword evidence="3" id="KW-1185">Reference proteome</keyword>
<evidence type="ECO:0000313" key="2">
    <source>
        <dbReference type="EMBL" id="PRQ23543.1"/>
    </source>
</evidence>
<accession>A0A2P6PNM6</accession>
<name>A0A2P6PNM6_ROSCH</name>
<evidence type="ECO:0000313" key="3">
    <source>
        <dbReference type="Proteomes" id="UP000238479"/>
    </source>
</evidence>
<comment type="caution">
    <text evidence="2">The sequence shown here is derived from an EMBL/GenBank/DDBJ whole genome shotgun (WGS) entry which is preliminary data.</text>
</comment>
<dbReference type="EMBL" id="PDCK01000044">
    <property type="protein sequence ID" value="PRQ23543.1"/>
    <property type="molecule type" value="Genomic_DNA"/>
</dbReference>
<reference evidence="2 3" key="1">
    <citation type="journal article" date="2018" name="Nat. Genet.">
        <title>The Rosa genome provides new insights in the design of modern roses.</title>
        <authorList>
            <person name="Bendahmane M."/>
        </authorList>
    </citation>
    <scope>NUCLEOTIDE SEQUENCE [LARGE SCALE GENOMIC DNA]</scope>
    <source>
        <strain evidence="3">cv. Old Blush</strain>
    </source>
</reference>
<dbReference type="Proteomes" id="UP000238479">
    <property type="component" value="Chromosome 6"/>
</dbReference>
<sequence length="47" mass="5329">MQLALRSVGSPQSKFFSLSLSHSRSKFAASHRPRSKRSWVPNTRKEG</sequence>
<proteinExistence type="predicted"/>
<evidence type="ECO:0000256" key="1">
    <source>
        <dbReference type="SAM" id="MobiDB-lite"/>
    </source>
</evidence>
<organism evidence="2 3">
    <name type="scientific">Rosa chinensis</name>
    <name type="common">China rose</name>
    <dbReference type="NCBI Taxonomy" id="74649"/>
    <lineage>
        <taxon>Eukaryota</taxon>
        <taxon>Viridiplantae</taxon>
        <taxon>Streptophyta</taxon>
        <taxon>Embryophyta</taxon>
        <taxon>Tracheophyta</taxon>
        <taxon>Spermatophyta</taxon>
        <taxon>Magnoliopsida</taxon>
        <taxon>eudicotyledons</taxon>
        <taxon>Gunneridae</taxon>
        <taxon>Pentapetalae</taxon>
        <taxon>rosids</taxon>
        <taxon>fabids</taxon>
        <taxon>Rosales</taxon>
        <taxon>Rosaceae</taxon>
        <taxon>Rosoideae</taxon>
        <taxon>Rosoideae incertae sedis</taxon>
        <taxon>Rosa</taxon>
    </lineage>
</organism>
<gene>
    <name evidence="2" type="ORF">RchiOBHm_Chr6g0262531</name>
</gene>
<feature type="region of interest" description="Disordered" evidence="1">
    <location>
        <begin position="22"/>
        <end position="47"/>
    </location>
</feature>
<feature type="compositionally biased region" description="Basic residues" evidence="1">
    <location>
        <begin position="23"/>
        <end position="37"/>
    </location>
</feature>
<dbReference type="Gramene" id="PRQ23543">
    <property type="protein sequence ID" value="PRQ23543"/>
    <property type="gene ID" value="RchiOBHm_Chr6g0262531"/>
</dbReference>
<dbReference type="AlphaFoldDB" id="A0A2P6PNM6"/>